<dbReference type="AlphaFoldDB" id="A0A2K3JNJ7"/>
<evidence type="ECO:0000259" key="2">
    <source>
        <dbReference type="PROSITE" id="PS50158"/>
    </source>
</evidence>
<name>A0A2K3JNJ7_TRIPR</name>
<evidence type="ECO:0000313" key="4">
    <source>
        <dbReference type="Proteomes" id="UP000236291"/>
    </source>
</evidence>
<dbReference type="SUPFAM" id="SSF57756">
    <property type="entry name" value="Retrovirus zinc finger-like domains"/>
    <property type="match status" value="1"/>
</dbReference>
<evidence type="ECO:0000313" key="3">
    <source>
        <dbReference type="EMBL" id="PNX55615.1"/>
    </source>
</evidence>
<dbReference type="PANTHER" id="PTHR34222:SF100">
    <property type="entry name" value="CCHC-TYPE DOMAIN-CONTAINING PROTEIN"/>
    <property type="match status" value="1"/>
</dbReference>
<feature type="non-terminal residue" evidence="3">
    <location>
        <position position="303"/>
    </location>
</feature>
<dbReference type="InterPro" id="IPR036875">
    <property type="entry name" value="Znf_CCHC_sf"/>
</dbReference>
<keyword evidence="1" id="KW-0479">Metal-binding</keyword>
<keyword evidence="1" id="KW-0862">Zinc</keyword>
<dbReference type="Proteomes" id="UP000236291">
    <property type="component" value="Unassembled WGS sequence"/>
</dbReference>
<dbReference type="PANTHER" id="PTHR34222">
    <property type="entry name" value="GAG_PRE-INTEGRS DOMAIN-CONTAINING PROTEIN"/>
    <property type="match status" value="1"/>
</dbReference>
<dbReference type="GO" id="GO:0003676">
    <property type="term" value="F:nucleic acid binding"/>
    <property type="evidence" value="ECO:0007669"/>
    <property type="project" value="InterPro"/>
</dbReference>
<gene>
    <name evidence="3" type="ORF">L195_g049245</name>
</gene>
<dbReference type="SMART" id="SM00343">
    <property type="entry name" value="ZnF_C2HC"/>
    <property type="match status" value="2"/>
</dbReference>
<dbReference type="GO" id="GO:0008270">
    <property type="term" value="F:zinc ion binding"/>
    <property type="evidence" value="ECO:0007669"/>
    <property type="project" value="UniProtKB-KW"/>
</dbReference>
<accession>A0A2K3JNJ7</accession>
<proteinExistence type="predicted"/>
<comment type="caution">
    <text evidence="3">The sequence shown here is derived from an EMBL/GenBank/DDBJ whole genome shotgun (WGS) entry which is preliminary data.</text>
</comment>
<feature type="domain" description="CCHC-type" evidence="2">
    <location>
        <begin position="201"/>
        <end position="216"/>
    </location>
</feature>
<keyword evidence="1" id="KW-0863">Zinc-finger</keyword>
<sequence>MFTDKHEVFIVRLNGKNYPTWTFQMELFIKGKELWGHIDGTDSAPAKSDKDDAHAKWVAKDAQQESLAISEFYSHFMNLWSEYTNIVYQDLSTEGQTVMQKFQDTTKRDQFLMKLRSDFEGLRSNLMNRATVPSLDDCLNELLREEQRLLTQKTMEQQKAASLPLAYVVQGRPRGREMSTVQCFCCKGHGHYASNCPKKFCNYCKKDGHIIKECPSRPPKKTATAFTASVGSSTAPIFVDQHLHSTTPTLTPEMVQQMIISAFSAFGLSGNVSSPSSPWYFDFGASNHMTNDVAALTNVTNYY</sequence>
<dbReference type="Gene3D" id="4.10.60.10">
    <property type="entry name" value="Zinc finger, CCHC-type"/>
    <property type="match status" value="2"/>
</dbReference>
<dbReference type="InterPro" id="IPR029472">
    <property type="entry name" value="Copia-like_N"/>
</dbReference>
<feature type="domain" description="CCHC-type" evidence="2">
    <location>
        <begin position="183"/>
        <end position="198"/>
    </location>
</feature>
<organism evidence="3 4">
    <name type="scientific">Trifolium pratense</name>
    <name type="common">Red clover</name>
    <dbReference type="NCBI Taxonomy" id="57577"/>
    <lineage>
        <taxon>Eukaryota</taxon>
        <taxon>Viridiplantae</taxon>
        <taxon>Streptophyta</taxon>
        <taxon>Embryophyta</taxon>
        <taxon>Tracheophyta</taxon>
        <taxon>Spermatophyta</taxon>
        <taxon>Magnoliopsida</taxon>
        <taxon>eudicotyledons</taxon>
        <taxon>Gunneridae</taxon>
        <taxon>Pentapetalae</taxon>
        <taxon>rosids</taxon>
        <taxon>fabids</taxon>
        <taxon>Fabales</taxon>
        <taxon>Fabaceae</taxon>
        <taxon>Papilionoideae</taxon>
        <taxon>50 kb inversion clade</taxon>
        <taxon>NPAAA clade</taxon>
        <taxon>Hologalegina</taxon>
        <taxon>IRL clade</taxon>
        <taxon>Trifolieae</taxon>
        <taxon>Trifolium</taxon>
    </lineage>
</organism>
<dbReference type="ExpressionAtlas" id="A0A2K3JNJ7">
    <property type="expression patterns" value="baseline"/>
</dbReference>
<dbReference type="Pfam" id="PF14244">
    <property type="entry name" value="Retrotran_gag_3"/>
    <property type="match status" value="1"/>
</dbReference>
<protein>
    <submittedName>
        <fullName evidence="3">Polyadenylate-binding protein 3</fullName>
    </submittedName>
</protein>
<dbReference type="InterPro" id="IPR001878">
    <property type="entry name" value="Znf_CCHC"/>
</dbReference>
<dbReference type="EMBL" id="ASHM01072187">
    <property type="protein sequence ID" value="PNX55615.1"/>
    <property type="molecule type" value="Genomic_DNA"/>
</dbReference>
<reference evidence="3 4" key="2">
    <citation type="journal article" date="2017" name="Front. Plant Sci.">
        <title>Gene Classification and Mining of Molecular Markers Useful in Red Clover (Trifolium pratense) Breeding.</title>
        <authorList>
            <person name="Istvanek J."/>
            <person name="Dluhosova J."/>
            <person name="Dluhos P."/>
            <person name="Patkova L."/>
            <person name="Nedelnik J."/>
            <person name="Repkova J."/>
        </authorList>
    </citation>
    <scope>NUCLEOTIDE SEQUENCE [LARGE SCALE GENOMIC DNA]</scope>
    <source>
        <strain evidence="4">cv. Tatra</strain>
        <tissue evidence="3">Young leaves</tissue>
    </source>
</reference>
<reference evidence="3 4" key="1">
    <citation type="journal article" date="2014" name="Am. J. Bot.">
        <title>Genome assembly and annotation for red clover (Trifolium pratense; Fabaceae).</title>
        <authorList>
            <person name="Istvanek J."/>
            <person name="Jaros M."/>
            <person name="Krenek A."/>
            <person name="Repkova J."/>
        </authorList>
    </citation>
    <scope>NUCLEOTIDE SEQUENCE [LARGE SCALE GENOMIC DNA]</scope>
    <source>
        <strain evidence="4">cv. Tatra</strain>
        <tissue evidence="3">Young leaves</tissue>
    </source>
</reference>
<evidence type="ECO:0000256" key="1">
    <source>
        <dbReference type="PROSITE-ProRule" id="PRU00047"/>
    </source>
</evidence>
<dbReference type="PROSITE" id="PS50158">
    <property type="entry name" value="ZF_CCHC"/>
    <property type="match status" value="2"/>
</dbReference>